<evidence type="ECO:0000313" key="10">
    <source>
        <dbReference type="Proteomes" id="UP001241848"/>
    </source>
</evidence>
<feature type="transmembrane region" description="Helical" evidence="8">
    <location>
        <begin position="29"/>
        <end position="50"/>
    </location>
</feature>
<evidence type="ECO:0000256" key="5">
    <source>
        <dbReference type="ARBA" id="ARBA00022989"/>
    </source>
</evidence>
<dbReference type="InterPro" id="IPR037185">
    <property type="entry name" value="EmrE-like"/>
</dbReference>
<evidence type="ECO:0000256" key="1">
    <source>
        <dbReference type="ARBA" id="ARBA00004651"/>
    </source>
</evidence>
<dbReference type="EMBL" id="JAPCKK010000006">
    <property type="protein sequence ID" value="MDP4095812.1"/>
    <property type="molecule type" value="Genomic_DNA"/>
</dbReference>
<evidence type="ECO:0000256" key="2">
    <source>
        <dbReference type="ARBA" id="ARBA00022448"/>
    </source>
</evidence>
<proteinExistence type="inferred from homology"/>
<keyword evidence="10" id="KW-1185">Reference proteome</keyword>
<sequence>MGWIYLSIAIALELTGTIIMKYSAGFTKLLPSVLMFIFYGLSFTSLNLAVRTLNLSLAYAIWSGLGTLLITLAGYYLFHEVITLRQWICIAIIVIGVIGLKIN</sequence>
<evidence type="ECO:0000256" key="7">
    <source>
        <dbReference type="RuleBase" id="RU003942"/>
    </source>
</evidence>
<dbReference type="InterPro" id="IPR045324">
    <property type="entry name" value="Small_multidrug_res"/>
</dbReference>
<dbReference type="SUPFAM" id="SSF103481">
    <property type="entry name" value="Multidrug resistance efflux transporter EmrE"/>
    <property type="match status" value="1"/>
</dbReference>
<keyword evidence="6 8" id="KW-0472">Membrane</keyword>
<evidence type="ECO:0000313" key="9">
    <source>
        <dbReference type="EMBL" id="MDP4095812.1"/>
    </source>
</evidence>
<organism evidence="9 10">
    <name type="scientific">Paenibacillus zeirhizosphaerae</name>
    <dbReference type="NCBI Taxonomy" id="2987519"/>
    <lineage>
        <taxon>Bacteria</taxon>
        <taxon>Bacillati</taxon>
        <taxon>Bacillota</taxon>
        <taxon>Bacilli</taxon>
        <taxon>Bacillales</taxon>
        <taxon>Paenibacillaceae</taxon>
        <taxon>Paenibacillus</taxon>
    </lineage>
</organism>
<feature type="transmembrane region" description="Helical" evidence="8">
    <location>
        <begin position="57"/>
        <end position="78"/>
    </location>
</feature>
<dbReference type="InterPro" id="IPR000390">
    <property type="entry name" value="Small_drug/metabolite_transptr"/>
</dbReference>
<feature type="transmembrane region" description="Helical" evidence="8">
    <location>
        <begin position="84"/>
        <end position="102"/>
    </location>
</feature>
<accession>A0ABT9FM54</accession>
<dbReference type="Proteomes" id="UP001241848">
    <property type="component" value="Unassembled WGS sequence"/>
</dbReference>
<reference evidence="9 10" key="1">
    <citation type="submission" date="2022-10" db="EMBL/GenBank/DDBJ databases">
        <title>Paenibacillus description and whole genome data of maize root bacterial community.</title>
        <authorList>
            <person name="Marton D."/>
            <person name="Farkas M."/>
            <person name="Cserhati M."/>
        </authorList>
    </citation>
    <scope>NUCLEOTIDE SEQUENCE [LARGE SCALE GENOMIC DNA]</scope>
    <source>
        <strain evidence="9 10">P96</strain>
    </source>
</reference>
<dbReference type="Pfam" id="PF00893">
    <property type="entry name" value="Multi_Drug_Res"/>
    <property type="match status" value="1"/>
</dbReference>
<comment type="subcellular location">
    <subcellularLocation>
        <location evidence="1 7">Cell membrane</location>
        <topology evidence="1 7">Multi-pass membrane protein</topology>
    </subcellularLocation>
</comment>
<dbReference type="RefSeq" id="WP_305753449.1">
    <property type="nucleotide sequence ID" value="NZ_JAPCKK010000006.1"/>
</dbReference>
<dbReference type="PANTHER" id="PTHR30561:SF1">
    <property type="entry name" value="MULTIDRUG TRANSPORTER EMRE"/>
    <property type="match status" value="1"/>
</dbReference>
<name>A0ABT9FM54_9BACL</name>
<evidence type="ECO:0000256" key="8">
    <source>
        <dbReference type="SAM" id="Phobius"/>
    </source>
</evidence>
<keyword evidence="5 8" id="KW-1133">Transmembrane helix</keyword>
<evidence type="ECO:0000256" key="3">
    <source>
        <dbReference type="ARBA" id="ARBA00022475"/>
    </source>
</evidence>
<keyword evidence="4 7" id="KW-0812">Transmembrane</keyword>
<evidence type="ECO:0000256" key="4">
    <source>
        <dbReference type="ARBA" id="ARBA00022692"/>
    </source>
</evidence>
<keyword evidence="2" id="KW-0813">Transport</keyword>
<dbReference type="PANTHER" id="PTHR30561">
    <property type="entry name" value="SMR FAMILY PROTON-DEPENDENT DRUG EFFLUX TRANSPORTER SUGE"/>
    <property type="match status" value="1"/>
</dbReference>
<gene>
    <name evidence="9" type="ORF">OIN60_03280</name>
</gene>
<protein>
    <submittedName>
        <fullName evidence="9">Multidrug efflux SMR transporter</fullName>
    </submittedName>
</protein>
<comment type="caution">
    <text evidence="9">The sequence shown here is derived from an EMBL/GenBank/DDBJ whole genome shotgun (WGS) entry which is preliminary data.</text>
</comment>
<dbReference type="Gene3D" id="1.10.3730.20">
    <property type="match status" value="1"/>
</dbReference>
<keyword evidence="3" id="KW-1003">Cell membrane</keyword>
<evidence type="ECO:0000256" key="6">
    <source>
        <dbReference type="ARBA" id="ARBA00023136"/>
    </source>
</evidence>
<comment type="similarity">
    <text evidence="7">Belongs to the drug/metabolite transporter (DMT) superfamily. Small multidrug resistance (SMR) (TC 2.A.7.1) family.</text>
</comment>